<sequence>MTSAYNLVTNFAGVGGSNIVQAQPDSLSGYSKCHDQLNDSKKIIALLEVIAQNTTKSVQLLEKLTLGQISEQAPTIITFENENVILDENSKISKTNGQMTETEINRPTDSLSRSNPTMVNDIFLEKVKAIPTELYMNSSINEERHRATISGANDGRGFERGGRGGIPEFVLNAHISNTQAYPINYLIRVLKPDTN</sequence>
<protein>
    <submittedName>
        <fullName evidence="2">Uncharacterized protein</fullName>
    </submittedName>
</protein>
<accession>A0A915L7H6</accession>
<evidence type="ECO:0000313" key="2">
    <source>
        <dbReference type="WBParaSite" id="nRc.2.0.1.t45696-RA"/>
    </source>
</evidence>
<keyword evidence="1" id="KW-1185">Reference proteome</keyword>
<organism evidence="1 2">
    <name type="scientific">Romanomermis culicivorax</name>
    <name type="common">Nematode worm</name>
    <dbReference type="NCBI Taxonomy" id="13658"/>
    <lineage>
        <taxon>Eukaryota</taxon>
        <taxon>Metazoa</taxon>
        <taxon>Ecdysozoa</taxon>
        <taxon>Nematoda</taxon>
        <taxon>Enoplea</taxon>
        <taxon>Dorylaimia</taxon>
        <taxon>Mermithida</taxon>
        <taxon>Mermithoidea</taxon>
        <taxon>Mermithidae</taxon>
        <taxon>Romanomermis</taxon>
    </lineage>
</organism>
<evidence type="ECO:0000313" key="1">
    <source>
        <dbReference type="Proteomes" id="UP000887565"/>
    </source>
</evidence>
<proteinExistence type="predicted"/>
<dbReference type="WBParaSite" id="nRc.2.0.1.t45696-RA">
    <property type="protein sequence ID" value="nRc.2.0.1.t45696-RA"/>
    <property type="gene ID" value="nRc.2.0.1.g45696"/>
</dbReference>
<reference evidence="2" key="1">
    <citation type="submission" date="2022-11" db="UniProtKB">
        <authorList>
            <consortium name="WormBaseParasite"/>
        </authorList>
    </citation>
    <scope>IDENTIFICATION</scope>
</reference>
<dbReference type="Proteomes" id="UP000887565">
    <property type="component" value="Unplaced"/>
</dbReference>
<name>A0A915L7H6_ROMCU</name>
<dbReference type="AlphaFoldDB" id="A0A915L7H6"/>